<reference evidence="2 3" key="1">
    <citation type="submission" date="2023-03" db="EMBL/GenBank/DDBJ databases">
        <title>WGS of Gossypium arboreum.</title>
        <authorList>
            <person name="Yu D."/>
        </authorList>
    </citation>
    <scope>NUCLEOTIDE SEQUENCE [LARGE SCALE GENOMIC DNA]</scope>
    <source>
        <tissue evidence="2">Leaf</tissue>
    </source>
</reference>
<name>A0ABR0Q9C9_GOSAR</name>
<evidence type="ECO:0000313" key="2">
    <source>
        <dbReference type="EMBL" id="KAK5835493.1"/>
    </source>
</evidence>
<feature type="transmembrane region" description="Helical" evidence="1">
    <location>
        <begin position="98"/>
        <end position="125"/>
    </location>
</feature>
<comment type="caution">
    <text evidence="2">The sequence shown here is derived from an EMBL/GenBank/DDBJ whole genome shotgun (WGS) entry which is preliminary data.</text>
</comment>
<keyword evidence="1" id="KW-0472">Membrane</keyword>
<protein>
    <submittedName>
        <fullName evidence="2">Uncharacterized protein</fullName>
    </submittedName>
</protein>
<dbReference type="EMBL" id="JARKNE010000004">
    <property type="protein sequence ID" value="KAK5835493.1"/>
    <property type="molecule type" value="Genomic_DNA"/>
</dbReference>
<proteinExistence type="predicted"/>
<accession>A0ABR0Q9C9</accession>
<evidence type="ECO:0000256" key="1">
    <source>
        <dbReference type="SAM" id="Phobius"/>
    </source>
</evidence>
<organism evidence="2 3">
    <name type="scientific">Gossypium arboreum</name>
    <name type="common">Tree cotton</name>
    <name type="synonym">Gossypium nanking</name>
    <dbReference type="NCBI Taxonomy" id="29729"/>
    <lineage>
        <taxon>Eukaryota</taxon>
        <taxon>Viridiplantae</taxon>
        <taxon>Streptophyta</taxon>
        <taxon>Embryophyta</taxon>
        <taxon>Tracheophyta</taxon>
        <taxon>Spermatophyta</taxon>
        <taxon>Magnoliopsida</taxon>
        <taxon>eudicotyledons</taxon>
        <taxon>Gunneridae</taxon>
        <taxon>Pentapetalae</taxon>
        <taxon>rosids</taxon>
        <taxon>malvids</taxon>
        <taxon>Malvales</taxon>
        <taxon>Malvaceae</taxon>
        <taxon>Malvoideae</taxon>
        <taxon>Gossypium</taxon>
    </lineage>
</organism>
<keyword evidence="3" id="KW-1185">Reference proteome</keyword>
<evidence type="ECO:0000313" key="3">
    <source>
        <dbReference type="Proteomes" id="UP001358586"/>
    </source>
</evidence>
<gene>
    <name evidence="2" type="ORF">PVK06_011182</name>
</gene>
<sequence>MTRFKSLSKDWAYLTSTLTFVVDHLRHSSSDSSPVLLCYNVQFDFDFGILLISDPTQNFTCQHLVVPLEEPLLFFSKIMGSINCLGLSRCSPCFSFDFVLCNLMMLAIELVLFSLIENPFVYIIISHEDLDKSE</sequence>
<keyword evidence="1" id="KW-1133">Transmembrane helix</keyword>
<keyword evidence="1" id="KW-0812">Transmembrane</keyword>
<dbReference type="Proteomes" id="UP001358586">
    <property type="component" value="Chromosome 4"/>
</dbReference>